<dbReference type="GO" id="GO:0005524">
    <property type="term" value="F:ATP binding"/>
    <property type="evidence" value="ECO:0007669"/>
    <property type="project" value="UniProtKB-KW"/>
</dbReference>
<comment type="catalytic activity">
    <reaction evidence="10">
        <text>dTMP + ATP = dTDP + ADP</text>
        <dbReference type="Rhea" id="RHEA:13517"/>
        <dbReference type="ChEBI" id="CHEBI:30616"/>
        <dbReference type="ChEBI" id="CHEBI:58369"/>
        <dbReference type="ChEBI" id="CHEBI:63528"/>
        <dbReference type="ChEBI" id="CHEBI:456216"/>
        <dbReference type="EC" id="2.7.4.9"/>
    </reaction>
</comment>
<keyword evidence="6" id="KW-0547">Nucleotide-binding</keyword>
<keyword evidence="7 12" id="KW-0418">Kinase</keyword>
<evidence type="ECO:0000256" key="9">
    <source>
        <dbReference type="ARBA" id="ARBA00029962"/>
    </source>
</evidence>
<evidence type="ECO:0000256" key="5">
    <source>
        <dbReference type="ARBA" id="ARBA00022727"/>
    </source>
</evidence>
<dbReference type="Proteomes" id="UP000051027">
    <property type="component" value="Unassembled WGS sequence"/>
</dbReference>
<feature type="non-terminal residue" evidence="12">
    <location>
        <position position="180"/>
    </location>
</feature>
<dbReference type="InterPro" id="IPR018094">
    <property type="entry name" value="Thymidylate_kinase"/>
</dbReference>
<protein>
    <recommendedName>
        <fullName evidence="3">Thymidylate kinase</fullName>
        <ecNumber evidence="2">2.7.4.9</ecNumber>
    </recommendedName>
    <alternativeName>
        <fullName evidence="9">dTMP kinase</fullName>
    </alternativeName>
</protein>
<dbReference type="NCBIfam" id="TIGR00041">
    <property type="entry name" value="DTMP_kinase"/>
    <property type="match status" value="1"/>
</dbReference>
<name>A0A0R2UA59_9GAMM</name>
<evidence type="ECO:0000259" key="11">
    <source>
        <dbReference type="Pfam" id="PF02223"/>
    </source>
</evidence>
<dbReference type="Gene3D" id="3.40.50.300">
    <property type="entry name" value="P-loop containing nucleotide triphosphate hydrolases"/>
    <property type="match status" value="1"/>
</dbReference>
<dbReference type="GO" id="GO:0005829">
    <property type="term" value="C:cytosol"/>
    <property type="evidence" value="ECO:0007669"/>
    <property type="project" value="TreeGrafter"/>
</dbReference>
<keyword evidence="8" id="KW-0067">ATP-binding</keyword>
<evidence type="ECO:0000256" key="6">
    <source>
        <dbReference type="ARBA" id="ARBA00022741"/>
    </source>
</evidence>
<dbReference type="HAMAP" id="MF_00165">
    <property type="entry name" value="Thymidylate_kinase"/>
    <property type="match status" value="1"/>
</dbReference>
<sequence>MKLITFEGIEGVGKSTQITLVKAWLEDRGYSVKLLREPGSTDFGEKIRELLLSNNSDISFETELLLMFAARSEMIRLHLEKPSEDFILCDRYYHASIAYQGYGRELSLDFIDSLVLGTKCPRPDLTILYDLDVQTGFKRKTNDVKDRIESSGLEFFERVRSGYITLSQSLPEVHLINADA</sequence>
<proteinExistence type="inferred from homology"/>
<dbReference type="InterPro" id="IPR039430">
    <property type="entry name" value="Thymidylate_kin-like_dom"/>
</dbReference>
<dbReference type="GO" id="GO:0006235">
    <property type="term" value="P:dTTP biosynthetic process"/>
    <property type="evidence" value="ECO:0007669"/>
    <property type="project" value="TreeGrafter"/>
</dbReference>
<evidence type="ECO:0000256" key="3">
    <source>
        <dbReference type="ARBA" id="ARBA00017144"/>
    </source>
</evidence>
<evidence type="ECO:0000256" key="7">
    <source>
        <dbReference type="ARBA" id="ARBA00022777"/>
    </source>
</evidence>
<feature type="domain" description="Thymidylate kinase-like" evidence="11">
    <location>
        <begin position="6"/>
        <end position="178"/>
    </location>
</feature>
<dbReference type="Pfam" id="PF02223">
    <property type="entry name" value="Thymidylate_kin"/>
    <property type="match status" value="1"/>
</dbReference>
<dbReference type="EMBL" id="LICS01000113">
    <property type="protein sequence ID" value="KRO94219.1"/>
    <property type="molecule type" value="Genomic_DNA"/>
</dbReference>
<evidence type="ECO:0000313" key="13">
    <source>
        <dbReference type="Proteomes" id="UP000051027"/>
    </source>
</evidence>
<evidence type="ECO:0000256" key="1">
    <source>
        <dbReference type="ARBA" id="ARBA00009776"/>
    </source>
</evidence>
<accession>A0A0R2UA59</accession>
<comment type="caution">
    <text evidence="12">The sequence shown here is derived from an EMBL/GenBank/DDBJ whole genome shotgun (WGS) entry which is preliminary data.</text>
</comment>
<keyword evidence="5" id="KW-0545">Nucleotide biosynthesis</keyword>
<dbReference type="GO" id="GO:0006227">
    <property type="term" value="P:dUDP biosynthetic process"/>
    <property type="evidence" value="ECO:0007669"/>
    <property type="project" value="TreeGrafter"/>
</dbReference>
<dbReference type="PANTHER" id="PTHR10344">
    <property type="entry name" value="THYMIDYLATE KINASE"/>
    <property type="match status" value="1"/>
</dbReference>
<dbReference type="EC" id="2.7.4.9" evidence="2"/>
<dbReference type="SUPFAM" id="SSF52540">
    <property type="entry name" value="P-loop containing nucleoside triphosphate hydrolases"/>
    <property type="match status" value="1"/>
</dbReference>
<comment type="similarity">
    <text evidence="1">Belongs to the thymidylate kinase family.</text>
</comment>
<organism evidence="12 13">
    <name type="scientific">SAR86 cluster bacterium BACL1 MAG-120820-bin45</name>
    <dbReference type="NCBI Taxonomy" id="1655612"/>
    <lineage>
        <taxon>Bacteria</taxon>
        <taxon>Pseudomonadati</taxon>
        <taxon>Pseudomonadota</taxon>
        <taxon>Gammaproteobacteria</taxon>
        <taxon>SAR86 cluster</taxon>
    </lineage>
</organism>
<dbReference type="CDD" id="cd01672">
    <property type="entry name" value="TMPK"/>
    <property type="match status" value="1"/>
</dbReference>
<evidence type="ECO:0000256" key="10">
    <source>
        <dbReference type="ARBA" id="ARBA00048743"/>
    </source>
</evidence>
<evidence type="ECO:0000256" key="4">
    <source>
        <dbReference type="ARBA" id="ARBA00022679"/>
    </source>
</evidence>
<evidence type="ECO:0000256" key="2">
    <source>
        <dbReference type="ARBA" id="ARBA00012980"/>
    </source>
</evidence>
<evidence type="ECO:0000313" key="12">
    <source>
        <dbReference type="EMBL" id="KRO94219.1"/>
    </source>
</evidence>
<dbReference type="AlphaFoldDB" id="A0A0R2UA59"/>
<reference evidence="12 13" key="1">
    <citation type="submission" date="2015-10" db="EMBL/GenBank/DDBJ databases">
        <title>Metagenome-Assembled Genomes uncover a global brackish microbiome.</title>
        <authorList>
            <person name="Hugerth L.W."/>
            <person name="Larsson J."/>
            <person name="Alneberg J."/>
            <person name="Lindh M.V."/>
            <person name="Legrand C."/>
            <person name="Pinhassi J."/>
            <person name="Andersson A.F."/>
        </authorList>
    </citation>
    <scope>NUCLEOTIDE SEQUENCE [LARGE SCALE GENOMIC DNA]</scope>
    <source>
        <strain evidence="12">BACL1 MAG-120820-bin45</strain>
    </source>
</reference>
<keyword evidence="4" id="KW-0808">Transferase</keyword>
<dbReference type="GO" id="GO:0006233">
    <property type="term" value="P:dTDP biosynthetic process"/>
    <property type="evidence" value="ECO:0007669"/>
    <property type="project" value="InterPro"/>
</dbReference>
<dbReference type="InterPro" id="IPR027417">
    <property type="entry name" value="P-loop_NTPase"/>
</dbReference>
<dbReference type="PANTHER" id="PTHR10344:SF4">
    <property type="entry name" value="UMP-CMP KINASE 2, MITOCHONDRIAL"/>
    <property type="match status" value="1"/>
</dbReference>
<dbReference type="STRING" id="1655612.ABS10_05190"/>
<dbReference type="GO" id="GO:0004798">
    <property type="term" value="F:dTMP kinase activity"/>
    <property type="evidence" value="ECO:0007669"/>
    <property type="project" value="UniProtKB-EC"/>
</dbReference>
<gene>
    <name evidence="12" type="ORF">ABS10_05190</name>
</gene>
<evidence type="ECO:0000256" key="8">
    <source>
        <dbReference type="ARBA" id="ARBA00022840"/>
    </source>
</evidence>